<dbReference type="Proteomes" id="UP000299102">
    <property type="component" value="Unassembled WGS sequence"/>
</dbReference>
<keyword evidence="2" id="KW-1185">Reference proteome</keyword>
<dbReference type="AlphaFoldDB" id="A0A4C1X6K4"/>
<dbReference type="EMBL" id="BGZK01000725">
    <property type="protein sequence ID" value="GBP58009.1"/>
    <property type="molecule type" value="Genomic_DNA"/>
</dbReference>
<reference evidence="1 2" key="1">
    <citation type="journal article" date="2019" name="Commun. Biol.">
        <title>The bagworm genome reveals a unique fibroin gene that provides high tensile strength.</title>
        <authorList>
            <person name="Kono N."/>
            <person name="Nakamura H."/>
            <person name="Ohtoshi R."/>
            <person name="Tomita M."/>
            <person name="Numata K."/>
            <person name="Arakawa K."/>
        </authorList>
    </citation>
    <scope>NUCLEOTIDE SEQUENCE [LARGE SCALE GENOMIC DNA]</scope>
</reference>
<gene>
    <name evidence="1" type="ORF">EVAR_32940_1</name>
</gene>
<sequence length="172" mass="20003">MPDIVSYCRSHKQYQSHLECDKKTFFVFYLRDKIRNEKFDRRTRLTGHSSQKKLKWQRPGYIGRRTDDLRGRIMEPIHWVDWRPGEGCGPPLVSSGPRSYIKKMSMVGPRPAVDCLGTVKKPNVILIDVNASVISKFVVGFHVHHNRILLRVHTTRVGCIRVAYSLKNNAFR</sequence>
<protein>
    <submittedName>
        <fullName evidence="1">Uncharacterized protein</fullName>
    </submittedName>
</protein>
<accession>A0A4C1X6K4</accession>
<evidence type="ECO:0000313" key="1">
    <source>
        <dbReference type="EMBL" id="GBP58009.1"/>
    </source>
</evidence>
<proteinExistence type="predicted"/>
<organism evidence="1 2">
    <name type="scientific">Eumeta variegata</name>
    <name type="common">Bagworm moth</name>
    <name type="synonym">Eumeta japonica</name>
    <dbReference type="NCBI Taxonomy" id="151549"/>
    <lineage>
        <taxon>Eukaryota</taxon>
        <taxon>Metazoa</taxon>
        <taxon>Ecdysozoa</taxon>
        <taxon>Arthropoda</taxon>
        <taxon>Hexapoda</taxon>
        <taxon>Insecta</taxon>
        <taxon>Pterygota</taxon>
        <taxon>Neoptera</taxon>
        <taxon>Endopterygota</taxon>
        <taxon>Lepidoptera</taxon>
        <taxon>Glossata</taxon>
        <taxon>Ditrysia</taxon>
        <taxon>Tineoidea</taxon>
        <taxon>Psychidae</taxon>
        <taxon>Oiketicinae</taxon>
        <taxon>Eumeta</taxon>
    </lineage>
</organism>
<name>A0A4C1X6K4_EUMVA</name>
<evidence type="ECO:0000313" key="2">
    <source>
        <dbReference type="Proteomes" id="UP000299102"/>
    </source>
</evidence>
<comment type="caution">
    <text evidence="1">The sequence shown here is derived from an EMBL/GenBank/DDBJ whole genome shotgun (WGS) entry which is preliminary data.</text>
</comment>